<dbReference type="PANTHER" id="PTHR33835:SF1">
    <property type="entry name" value="METALLO-BETA-LACTAMASE DOMAIN-CONTAINING PROTEIN"/>
    <property type="match status" value="1"/>
</dbReference>
<dbReference type="InterPro" id="IPR025638">
    <property type="entry name" value="DUF4336"/>
</dbReference>
<dbReference type="Pfam" id="PF14234">
    <property type="entry name" value="DUF4336"/>
    <property type="match status" value="1"/>
</dbReference>
<dbReference type="SUPFAM" id="SSF56281">
    <property type="entry name" value="Metallo-hydrolase/oxidoreductase"/>
    <property type="match status" value="1"/>
</dbReference>
<proteinExistence type="predicted"/>
<dbReference type="OrthoDB" id="450111at2"/>
<keyword evidence="2" id="KW-1185">Reference proteome</keyword>
<accession>A0A3D9HW04</accession>
<protein>
    <submittedName>
        <fullName evidence="1">Uncharacterized protein DUF4336</fullName>
    </submittedName>
</protein>
<dbReference type="InterPro" id="IPR036866">
    <property type="entry name" value="RibonucZ/Hydroxyglut_hydro"/>
</dbReference>
<dbReference type="Proteomes" id="UP000256845">
    <property type="component" value="Unassembled WGS sequence"/>
</dbReference>
<evidence type="ECO:0000313" key="1">
    <source>
        <dbReference type="EMBL" id="RED53595.1"/>
    </source>
</evidence>
<reference evidence="1 2" key="1">
    <citation type="submission" date="2018-07" db="EMBL/GenBank/DDBJ databases">
        <title>Genomic Encyclopedia of Type Strains, Phase III (KMG-III): the genomes of soil and plant-associated and newly described type strains.</title>
        <authorList>
            <person name="Whitman W."/>
        </authorList>
    </citation>
    <scope>NUCLEOTIDE SEQUENCE [LARGE SCALE GENOMIC DNA]</scope>
    <source>
        <strain evidence="1 2">CECT 8488</strain>
    </source>
</reference>
<name>A0A3D9HW04_9PROT</name>
<dbReference type="PANTHER" id="PTHR33835">
    <property type="entry name" value="YALI0C07656P"/>
    <property type="match status" value="1"/>
</dbReference>
<sequence length="241" mass="27736">MERIGENIWIVEGGNVDFYGFPYPTRSVIIRLPDGGLWIWSPIALTPELKAEVESLGSVKHLISPNKIHYLFLKDWKAAWPEAQLWGPQSTLDKLRKMHGDAEFERSFAGMAPLDQTAPVDWQGALDLVRFTGSVFMDELVFHHVESDTVILADLSENFDCEFIKNNWSKWTHKFAHFWGITVESGGKAPLEWRLSWFNKKQARAAREKVLSWGPRQVIMAHGAWQRENGRAFLEKSLSWI</sequence>
<dbReference type="AlphaFoldDB" id="A0A3D9HW04"/>
<gene>
    <name evidence="1" type="ORF">DFP90_101386</name>
</gene>
<dbReference type="EMBL" id="QRDW01000001">
    <property type="protein sequence ID" value="RED53595.1"/>
    <property type="molecule type" value="Genomic_DNA"/>
</dbReference>
<comment type="caution">
    <text evidence="1">The sequence shown here is derived from an EMBL/GenBank/DDBJ whole genome shotgun (WGS) entry which is preliminary data.</text>
</comment>
<organism evidence="1 2">
    <name type="scientific">Aestuariispira insulae</name>
    <dbReference type="NCBI Taxonomy" id="1461337"/>
    <lineage>
        <taxon>Bacteria</taxon>
        <taxon>Pseudomonadati</taxon>
        <taxon>Pseudomonadota</taxon>
        <taxon>Alphaproteobacteria</taxon>
        <taxon>Rhodospirillales</taxon>
        <taxon>Kiloniellaceae</taxon>
        <taxon>Aestuariispira</taxon>
    </lineage>
</organism>
<evidence type="ECO:0000313" key="2">
    <source>
        <dbReference type="Proteomes" id="UP000256845"/>
    </source>
</evidence>
<dbReference type="RefSeq" id="WP_115934720.1">
    <property type="nucleotide sequence ID" value="NZ_QRDW01000001.1"/>
</dbReference>